<evidence type="ECO:0000313" key="2">
    <source>
        <dbReference type="EMBL" id="KAK2554362.1"/>
    </source>
</evidence>
<protein>
    <recommendedName>
        <fullName evidence="1">Macro domain-containing protein</fullName>
    </recommendedName>
</protein>
<dbReference type="InterPro" id="IPR043472">
    <property type="entry name" value="Macro_dom-like"/>
</dbReference>
<reference evidence="2" key="2">
    <citation type="journal article" date="2023" name="Science">
        <title>Genomic signatures of disease resistance in endangered staghorn corals.</title>
        <authorList>
            <person name="Vollmer S.V."/>
            <person name="Selwyn J.D."/>
            <person name="Despard B.A."/>
            <person name="Roesel C.L."/>
        </authorList>
    </citation>
    <scope>NUCLEOTIDE SEQUENCE</scope>
    <source>
        <strain evidence="2">K2</strain>
    </source>
</reference>
<dbReference type="PROSITE" id="PS51154">
    <property type="entry name" value="MACRO"/>
    <property type="match status" value="1"/>
</dbReference>
<feature type="domain" description="Macro" evidence="1">
    <location>
        <begin position="1"/>
        <end position="157"/>
    </location>
</feature>
<dbReference type="Proteomes" id="UP001249851">
    <property type="component" value="Unassembled WGS sequence"/>
</dbReference>
<dbReference type="EMBL" id="JARQWQ010000070">
    <property type="protein sequence ID" value="KAK2554362.1"/>
    <property type="molecule type" value="Genomic_DNA"/>
</dbReference>
<dbReference type="Gene3D" id="3.40.220.10">
    <property type="entry name" value="Leucine Aminopeptidase, subunit E, domain 1"/>
    <property type="match status" value="1"/>
</dbReference>
<dbReference type="InterPro" id="IPR002589">
    <property type="entry name" value="Macro_dom"/>
</dbReference>
<dbReference type="PANTHER" id="PTHR11106">
    <property type="entry name" value="GANGLIOSIDE INDUCED DIFFERENTIATION ASSOCIATED PROTEIN 2-RELATED"/>
    <property type="match status" value="1"/>
</dbReference>
<dbReference type="SUPFAM" id="SSF52949">
    <property type="entry name" value="Macro domain-like"/>
    <property type="match status" value="1"/>
</dbReference>
<accession>A0AAD9Q413</accession>
<proteinExistence type="predicted"/>
<dbReference type="Pfam" id="PF01661">
    <property type="entry name" value="Macro"/>
    <property type="match status" value="1"/>
</dbReference>
<organism evidence="2 3">
    <name type="scientific">Acropora cervicornis</name>
    <name type="common">Staghorn coral</name>
    <dbReference type="NCBI Taxonomy" id="6130"/>
    <lineage>
        <taxon>Eukaryota</taxon>
        <taxon>Metazoa</taxon>
        <taxon>Cnidaria</taxon>
        <taxon>Anthozoa</taxon>
        <taxon>Hexacorallia</taxon>
        <taxon>Scleractinia</taxon>
        <taxon>Astrocoeniina</taxon>
        <taxon>Acroporidae</taxon>
        <taxon>Acropora</taxon>
    </lineage>
</organism>
<gene>
    <name evidence="2" type="ORF">P5673_024063</name>
</gene>
<dbReference type="AlphaFoldDB" id="A0AAD9Q413"/>
<keyword evidence="3" id="KW-1185">Reference proteome</keyword>
<evidence type="ECO:0000313" key="3">
    <source>
        <dbReference type="Proteomes" id="UP001249851"/>
    </source>
</evidence>
<comment type="caution">
    <text evidence="2">The sequence shown here is derived from an EMBL/GenBank/DDBJ whole genome shotgun (WGS) entry which is preliminary data.</text>
</comment>
<dbReference type="SMART" id="SM00506">
    <property type="entry name" value="A1pp"/>
    <property type="match status" value="1"/>
</dbReference>
<evidence type="ECO:0000259" key="1">
    <source>
        <dbReference type="PROSITE" id="PS51154"/>
    </source>
</evidence>
<name>A0AAD9Q413_ACRCE</name>
<dbReference type="PANTHER" id="PTHR11106:SF111">
    <property type="entry name" value="MACRO DOMAIN-CONTAINING PROTEIN"/>
    <property type="match status" value="1"/>
</dbReference>
<sequence>MILSGDRLSFLRAFLRRFTSSRAFVPTGLNAEFVAKHGPVKTGGIAVTEAGNLPCSIIIHAVGPVWEGGQKGEDKCLRDAMYNSLVECHKRQLVSLAAPAISSGIFGFPKRSCAKILFSAALQFFREEPTCSVDLVRFTNFDKETVEVFLEAASNLKNEPDVRVELLSPKT</sequence>
<reference evidence="2" key="1">
    <citation type="journal article" date="2023" name="G3 (Bethesda)">
        <title>Whole genome assembly and annotation of the endangered Caribbean coral Acropora cervicornis.</title>
        <authorList>
            <person name="Selwyn J.D."/>
            <person name="Vollmer S.V."/>
        </authorList>
    </citation>
    <scope>NUCLEOTIDE SEQUENCE</scope>
    <source>
        <strain evidence="2">K2</strain>
    </source>
</reference>